<organism evidence="4 7">
    <name type="scientific">Phytophthora rubi</name>
    <dbReference type="NCBI Taxonomy" id="129364"/>
    <lineage>
        <taxon>Eukaryota</taxon>
        <taxon>Sar</taxon>
        <taxon>Stramenopiles</taxon>
        <taxon>Oomycota</taxon>
        <taxon>Peronosporomycetes</taxon>
        <taxon>Peronosporales</taxon>
        <taxon>Peronosporaceae</taxon>
        <taxon>Phytophthora</taxon>
    </lineage>
</organism>
<keyword evidence="1" id="KW-0863">Zinc-finger</keyword>
<keyword evidence="1" id="KW-0862">Zinc</keyword>
<dbReference type="AlphaFoldDB" id="A0A6A3I1Y1"/>
<sequence length="266" mass="29277">MDYSPKATTEIVEAAITMVESSRVEFETTSDPNLVRVLENISLTAGATSDDEEEEEDFISTFGGDDSPLTVSDAMATGSSRAIDLFRTLTSGGDPGLSDGEGLHDSEHEQDQLIENQGNATEEQEEEVRNRCKDLYTRATKWSLRRSHRIGMPSDGWVVDLRLKICGCRYFSKFQICAHLIAAQQKYGLASYAPNKIEKLLSRVVGKAQTKRNCTKVPKASVQKRAIKSKKSRAKGPPTIVQVRPGAEGRPPRASTALLIQDITDE</sequence>
<evidence type="ECO:0000256" key="2">
    <source>
        <dbReference type="SAM" id="MobiDB-lite"/>
    </source>
</evidence>
<reference evidence="6 7" key="1">
    <citation type="submission" date="2018-09" db="EMBL/GenBank/DDBJ databases">
        <title>Genomic investigation of the strawberry pathogen Phytophthora fragariae indicates pathogenicity is determined by transcriptional variation in three key races.</title>
        <authorList>
            <person name="Adams T.M."/>
            <person name="Armitage A.D."/>
            <person name="Sobczyk M.K."/>
            <person name="Bates H.J."/>
            <person name="Dunwell J.M."/>
            <person name="Nellist C.F."/>
            <person name="Harrison R.J."/>
        </authorList>
    </citation>
    <scope>NUCLEOTIDE SEQUENCE [LARGE SCALE GENOMIC DNA]</scope>
    <source>
        <strain evidence="5 6">SCRP249</strain>
        <strain evidence="4 7">SCRP324</strain>
    </source>
</reference>
<comment type="caution">
    <text evidence="4">The sequence shown here is derived from an EMBL/GenBank/DDBJ whole genome shotgun (WGS) entry which is preliminary data.</text>
</comment>
<evidence type="ECO:0000313" key="7">
    <source>
        <dbReference type="Proteomes" id="UP000435112"/>
    </source>
</evidence>
<dbReference type="InterPro" id="IPR007527">
    <property type="entry name" value="Znf_SWIM"/>
</dbReference>
<name>A0A6A3I1Y1_9STRA</name>
<feature type="region of interest" description="Disordered" evidence="2">
    <location>
        <begin position="225"/>
        <end position="255"/>
    </location>
</feature>
<evidence type="ECO:0000256" key="1">
    <source>
        <dbReference type="PROSITE-ProRule" id="PRU00325"/>
    </source>
</evidence>
<dbReference type="GO" id="GO:0008270">
    <property type="term" value="F:zinc ion binding"/>
    <property type="evidence" value="ECO:0007669"/>
    <property type="project" value="UniProtKB-KW"/>
</dbReference>
<gene>
    <name evidence="5" type="ORF">PR001_g25165</name>
    <name evidence="4" type="ORF">PR002_g25611</name>
</gene>
<protein>
    <recommendedName>
        <fullName evidence="3">SWIM-type domain-containing protein</fullName>
    </recommendedName>
</protein>
<dbReference type="Proteomes" id="UP000435112">
    <property type="component" value="Unassembled WGS sequence"/>
</dbReference>
<proteinExistence type="predicted"/>
<feature type="compositionally biased region" description="Basic residues" evidence="2">
    <location>
        <begin position="225"/>
        <end position="234"/>
    </location>
</feature>
<evidence type="ECO:0000313" key="6">
    <source>
        <dbReference type="Proteomes" id="UP000429607"/>
    </source>
</evidence>
<evidence type="ECO:0000313" key="4">
    <source>
        <dbReference type="EMBL" id="KAE8975402.1"/>
    </source>
</evidence>
<accession>A0A6A3I1Y1</accession>
<feature type="domain" description="SWIM-type" evidence="3">
    <location>
        <begin position="157"/>
        <end position="188"/>
    </location>
</feature>
<dbReference type="PROSITE" id="PS50966">
    <property type="entry name" value="ZF_SWIM"/>
    <property type="match status" value="1"/>
</dbReference>
<keyword evidence="1" id="KW-0479">Metal-binding</keyword>
<evidence type="ECO:0000313" key="5">
    <source>
        <dbReference type="EMBL" id="KAE8977310.1"/>
    </source>
</evidence>
<dbReference type="EMBL" id="QXFU01003435">
    <property type="protein sequence ID" value="KAE8975402.1"/>
    <property type="molecule type" value="Genomic_DNA"/>
</dbReference>
<dbReference type="Proteomes" id="UP000429607">
    <property type="component" value="Unassembled WGS sequence"/>
</dbReference>
<dbReference type="EMBL" id="QXFV01003377">
    <property type="protein sequence ID" value="KAE8977310.1"/>
    <property type="molecule type" value="Genomic_DNA"/>
</dbReference>
<evidence type="ECO:0000259" key="3">
    <source>
        <dbReference type="PROSITE" id="PS50966"/>
    </source>
</evidence>